<evidence type="ECO:0000256" key="2">
    <source>
        <dbReference type="SAM" id="Phobius"/>
    </source>
</evidence>
<accession>A0A7C8QTL9</accession>
<dbReference type="Proteomes" id="UP000472727">
    <property type="component" value="Unassembled WGS sequence"/>
</dbReference>
<evidence type="ECO:0000313" key="3">
    <source>
        <dbReference type="EMBL" id="KAF3221150.1"/>
    </source>
</evidence>
<feature type="compositionally biased region" description="Polar residues" evidence="1">
    <location>
        <begin position="104"/>
        <end position="114"/>
    </location>
</feature>
<reference evidence="3 4" key="1">
    <citation type="submission" date="2019-06" db="EMBL/GenBank/DDBJ databases">
        <authorList>
            <person name="Palmer J.M."/>
        </authorList>
    </citation>
    <scope>NUCLEOTIDE SEQUENCE [LARGE SCALE GENOMIC DNA]</scope>
    <source>
        <strain evidence="3 4">TWF106</strain>
    </source>
</reference>
<organism evidence="3 4">
    <name type="scientific">Orbilia oligospora</name>
    <name type="common">Nematode-trapping fungus</name>
    <name type="synonym">Arthrobotrys oligospora</name>
    <dbReference type="NCBI Taxonomy" id="2813651"/>
    <lineage>
        <taxon>Eukaryota</taxon>
        <taxon>Fungi</taxon>
        <taxon>Dikarya</taxon>
        <taxon>Ascomycota</taxon>
        <taxon>Pezizomycotina</taxon>
        <taxon>Orbiliomycetes</taxon>
        <taxon>Orbiliales</taxon>
        <taxon>Orbiliaceae</taxon>
        <taxon>Orbilia</taxon>
    </lineage>
</organism>
<comment type="caution">
    <text evidence="3">The sequence shown here is derived from an EMBL/GenBank/DDBJ whole genome shotgun (WGS) entry which is preliminary data.</text>
</comment>
<keyword evidence="2" id="KW-0472">Membrane</keyword>
<keyword evidence="2" id="KW-0812">Transmembrane</keyword>
<sequence>MSNATLLCAQKPTLLLRSNRRARNCQRKTFPRPVLELGWIPLAGILGYLGPIVLVYTLLDQDLSPKPKSQEIMMEGLDKELEPSSPRTKNEYPNSKKRQADQLGPSSNTASSQWVKRPRISHPTLQDGIESLGSEQTYAAFEKEPASVSSLEEISALELLLGFSENCTSSLINEGLPISQLDDATYFEVSPVDNTNYNQTDNPTIDLFSPSLSETFENVATPSMSQTSHKACVQDLLRRLESLELKVNSLEQDYRDLFGYSS</sequence>
<protein>
    <submittedName>
        <fullName evidence="3">Uncharacterized protein</fullName>
    </submittedName>
</protein>
<dbReference type="EMBL" id="WIWS01000030">
    <property type="protein sequence ID" value="KAF3221150.1"/>
    <property type="molecule type" value="Genomic_DNA"/>
</dbReference>
<dbReference type="AlphaFoldDB" id="A0A7C8QTL9"/>
<feature type="region of interest" description="Disordered" evidence="1">
    <location>
        <begin position="76"/>
        <end position="119"/>
    </location>
</feature>
<keyword evidence="2" id="KW-1133">Transmembrane helix</keyword>
<name>A0A7C8QTL9_ORBOL</name>
<evidence type="ECO:0000256" key="1">
    <source>
        <dbReference type="SAM" id="MobiDB-lite"/>
    </source>
</evidence>
<evidence type="ECO:0000313" key="4">
    <source>
        <dbReference type="Proteomes" id="UP000472727"/>
    </source>
</evidence>
<gene>
    <name evidence="3" type="ORF">TWF106_006475</name>
</gene>
<proteinExistence type="predicted"/>
<feature type="transmembrane region" description="Helical" evidence="2">
    <location>
        <begin position="39"/>
        <end position="59"/>
    </location>
</feature>